<dbReference type="PROSITE" id="PS00211">
    <property type="entry name" value="ABC_TRANSPORTER_1"/>
    <property type="match status" value="1"/>
</dbReference>
<dbReference type="PANTHER" id="PTHR43553:SF24">
    <property type="entry name" value="ENERGY-COUPLING FACTOR TRANSPORTER ATP-BINDING PROTEIN ECFA1"/>
    <property type="match status" value="1"/>
</dbReference>
<keyword evidence="8" id="KW-1185">Reference proteome</keyword>
<dbReference type="OrthoDB" id="501320at2"/>
<gene>
    <name evidence="7" type="ORF">ATJ88_0560</name>
</gene>
<evidence type="ECO:0000256" key="1">
    <source>
        <dbReference type="ARBA" id="ARBA00005417"/>
    </source>
</evidence>
<dbReference type="InterPro" id="IPR015856">
    <property type="entry name" value="ABC_transpr_CbiO/EcfA_su"/>
</dbReference>
<dbReference type="InterPro" id="IPR027417">
    <property type="entry name" value="P-loop_NTPase"/>
</dbReference>
<dbReference type="InterPro" id="IPR003439">
    <property type="entry name" value="ABC_transporter-like_ATP-bd"/>
</dbReference>
<feature type="region of interest" description="Disordered" evidence="5">
    <location>
        <begin position="295"/>
        <end position="314"/>
    </location>
</feature>
<dbReference type="GO" id="GO:0005524">
    <property type="term" value="F:ATP binding"/>
    <property type="evidence" value="ECO:0007669"/>
    <property type="project" value="UniProtKB-KW"/>
</dbReference>
<dbReference type="SUPFAM" id="SSF52540">
    <property type="entry name" value="P-loop containing nucleoside triphosphate hydrolases"/>
    <property type="match status" value="2"/>
</dbReference>
<dbReference type="Gene3D" id="3.40.50.300">
    <property type="entry name" value="P-loop containing nucleotide triphosphate hydrolases"/>
    <property type="match status" value="2"/>
</dbReference>
<evidence type="ECO:0000259" key="6">
    <source>
        <dbReference type="PROSITE" id="PS50893"/>
    </source>
</evidence>
<feature type="compositionally biased region" description="Basic and acidic residues" evidence="5">
    <location>
        <begin position="303"/>
        <end position="312"/>
    </location>
</feature>
<dbReference type="InterPro" id="IPR003593">
    <property type="entry name" value="AAA+_ATPase"/>
</dbReference>
<evidence type="ECO:0000313" key="7">
    <source>
        <dbReference type="EMBL" id="PFG41911.1"/>
    </source>
</evidence>
<dbReference type="InterPro" id="IPR017871">
    <property type="entry name" value="ABC_transporter-like_CS"/>
</dbReference>
<comment type="similarity">
    <text evidence="1">Belongs to the ABC transporter superfamily.</text>
</comment>
<evidence type="ECO:0000256" key="5">
    <source>
        <dbReference type="SAM" id="MobiDB-lite"/>
    </source>
</evidence>
<dbReference type="PANTHER" id="PTHR43553">
    <property type="entry name" value="HEAVY METAL TRANSPORTER"/>
    <property type="match status" value="1"/>
</dbReference>
<organism evidence="7 8">
    <name type="scientific">Isoptericola jiangsuensis</name>
    <dbReference type="NCBI Taxonomy" id="548579"/>
    <lineage>
        <taxon>Bacteria</taxon>
        <taxon>Bacillati</taxon>
        <taxon>Actinomycetota</taxon>
        <taxon>Actinomycetes</taxon>
        <taxon>Micrococcales</taxon>
        <taxon>Promicromonosporaceae</taxon>
        <taxon>Isoptericola</taxon>
    </lineage>
</organism>
<dbReference type="RefSeq" id="WP_098462506.1">
    <property type="nucleotide sequence ID" value="NZ_PDJJ01000001.1"/>
</dbReference>
<sequence>MTAPTTAPHAVHRQGDDVPAIEVRGLSFRYPGAARDSLRGVDLRIERGDFVAVVGGNGSGKTTLCKTFNGLVPHFWNGDVTGSVHVLGRDTADVDVATLGADVGYVFQDFGNQLVRPTVRDDVAFGPLNAGHDDWGARADAALAALDLGPLADTFTWQLSGGQQHLTALAGALALAPAVLVVDEPAAEVDPGRAAAIYDHLDRLNRQGVTVVVIEHHADLVARHARSVVLMADGVVRWHLPTREAMARADDLAAAGIPVPEVVELARRLVPGTPRLPLTVDECTTLLSSVVPDPLSAATSAPERTRADECSGRARTSAAVGAGWSVRESRGSAATDSFERTDQRALTAEGTTGQEAAPVARVRGVTHGYRTVQGPRSTVLDGLDLDLHDGERVALVGSNGAGKSSLLGLLAGLTLPRSGSVEVCGRDTRRTPAARLADDVCYLVQHPQEMFLTDSVRGDVAMHPVGRGVADAEALVADVLDRVRLTELADRDGRLLSGGQQRRAALGVALAMRPGLLLLDEPTSSLDVGTRDDVIATLSAMAEHVRCTVVATHDMHLVAAWADRVVVLDGGRVLADTDPASLFARPDVLARARLVPPQVSQVGRRLGLDPVPLSVDALVAAVSSRPAGVLA</sequence>
<dbReference type="InterPro" id="IPR050095">
    <property type="entry name" value="ECF_ABC_transporter_ATP-bd"/>
</dbReference>
<dbReference type="Proteomes" id="UP000224130">
    <property type="component" value="Unassembled WGS sequence"/>
</dbReference>
<dbReference type="AlphaFoldDB" id="A0A2A9ETQ3"/>
<keyword evidence="2" id="KW-0813">Transport</keyword>
<evidence type="ECO:0000313" key="8">
    <source>
        <dbReference type="Proteomes" id="UP000224130"/>
    </source>
</evidence>
<reference evidence="7 8" key="1">
    <citation type="submission" date="2017-10" db="EMBL/GenBank/DDBJ databases">
        <title>Sequencing the genomes of 1000 actinobacteria strains.</title>
        <authorList>
            <person name="Klenk H.-P."/>
        </authorList>
    </citation>
    <scope>NUCLEOTIDE SEQUENCE [LARGE SCALE GENOMIC DNA]</scope>
    <source>
        <strain evidence="7 8">DSM 21863</strain>
    </source>
</reference>
<protein>
    <submittedName>
        <fullName evidence="7">Energy-coupling factor transport system ATP-binding protein</fullName>
    </submittedName>
</protein>
<dbReference type="GO" id="GO:0042626">
    <property type="term" value="F:ATPase-coupled transmembrane transporter activity"/>
    <property type="evidence" value="ECO:0007669"/>
    <property type="project" value="TreeGrafter"/>
</dbReference>
<keyword evidence="3" id="KW-0547">Nucleotide-binding</keyword>
<feature type="domain" description="ABC transporter" evidence="6">
    <location>
        <begin position="360"/>
        <end position="595"/>
    </location>
</feature>
<name>A0A2A9ETQ3_9MICO</name>
<proteinExistence type="inferred from homology"/>
<dbReference type="GO" id="GO:0043190">
    <property type="term" value="C:ATP-binding cassette (ABC) transporter complex"/>
    <property type="evidence" value="ECO:0007669"/>
    <property type="project" value="TreeGrafter"/>
</dbReference>
<dbReference type="Pfam" id="PF00005">
    <property type="entry name" value="ABC_tran"/>
    <property type="match status" value="2"/>
</dbReference>
<dbReference type="CDD" id="cd03225">
    <property type="entry name" value="ABC_cobalt_CbiO_domain1"/>
    <property type="match status" value="2"/>
</dbReference>
<feature type="domain" description="ABC transporter" evidence="6">
    <location>
        <begin position="21"/>
        <end position="258"/>
    </location>
</feature>
<dbReference type="SMART" id="SM00382">
    <property type="entry name" value="AAA"/>
    <property type="match status" value="2"/>
</dbReference>
<dbReference type="GO" id="GO:0016887">
    <property type="term" value="F:ATP hydrolysis activity"/>
    <property type="evidence" value="ECO:0007669"/>
    <property type="project" value="InterPro"/>
</dbReference>
<keyword evidence="4 7" id="KW-0067">ATP-binding</keyword>
<accession>A0A2A9ETQ3</accession>
<dbReference type="PROSITE" id="PS50893">
    <property type="entry name" value="ABC_TRANSPORTER_2"/>
    <property type="match status" value="2"/>
</dbReference>
<evidence type="ECO:0000256" key="3">
    <source>
        <dbReference type="ARBA" id="ARBA00022741"/>
    </source>
</evidence>
<evidence type="ECO:0000256" key="4">
    <source>
        <dbReference type="ARBA" id="ARBA00022840"/>
    </source>
</evidence>
<evidence type="ECO:0000256" key="2">
    <source>
        <dbReference type="ARBA" id="ARBA00022448"/>
    </source>
</evidence>
<dbReference type="EMBL" id="PDJJ01000001">
    <property type="protein sequence ID" value="PFG41911.1"/>
    <property type="molecule type" value="Genomic_DNA"/>
</dbReference>
<comment type="caution">
    <text evidence="7">The sequence shown here is derived from an EMBL/GenBank/DDBJ whole genome shotgun (WGS) entry which is preliminary data.</text>
</comment>